<dbReference type="AlphaFoldDB" id="M4Z9Z7"/>
<dbReference type="Gene3D" id="3.30.450.20">
    <property type="entry name" value="PAS domain"/>
    <property type="match status" value="1"/>
</dbReference>
<reference evidence="2 3" key="1">
    <citation type="journal article" date="2013" name="Appl. Environ. Microbiol.">
        <title>Genome analysis suggests that the soil oligotrophic bacterium Agromonas oligotrophica (Bradyrhizobium oligotrophicum) is a nitrogen-fixing symbiont of Aeschynomene indica.</title>
        <authorList>
            <person name="Okubo T."/>
            <person name="Fukushima S."/>
            <person name="Itakura M."/>
            <person name="Oshima K."/>
            <person name="Longtonglang A."/>
            <person name="Teaumroong N."/>
            <person name="Mitsui H."/>
            <person name="Hattori M."/>
            <person name="Hattori R."/>
            <person name="Hattori T."/>
            <person name="Minamisawa K."/>
        </authorList>
    </citation>
    <scope>NUCLEOTIDE SEQUENCE [LARGE SCALE GENOMIC DNA]</scope>
    <source>
        <strain evidence="2 3">S58</strain>
    </source>
</reference>
<evidence type="ECO:0000313" key="3">
    <source>
        <dbReference type="Proteomes" id="UP000011841"/>
    </source>
</evidence>
<dbReference type="Pfam" id="PF14827">
    <property type="entry name" value="dCache_3"/>
    <property type="match status" value="1"/>
</dbReference>
<dbReference type="InterPro" id="IPR029150">
    <property type="entry name" value="dCache_3"/>
</dbReference>
<name>M4Z9Z7_9BRAD</name>
<dbReference type="eggNOG" id="COG2770">
    <property type="taxonomic scope" value="Bacteria"/>
</dbReference>
<organism evidence="2 3">
    <name type="scientific">Bradyrhizobium oligotrophicum S58</name>
    <dbReference type="NCBI Taxonomy" id="1245469"/>
    <lineage>
        <taxon>Bacteria</taxon>
        <taxon>Pseudomonadati</taxon>
        <taxon>Pseudomonadota</taxon>
        <taxon>Alphaproteobacteria</taxon>
        <taxon>Hyphomicrobiales</taxon>
        <taxon>Nitrobacteraceae</taxon>
        <taxon>Bradyrhizobium</taxon>
    </lineage>
</organism>
<gene>
    <name evidence="2" type="ORF">S58_43920</name>
</gene>
<feature type="domain" description="Double Cache" evidence="1">
    <location>
        <begin position="28"/>
        <end position="186"/>
    </location>
</feature>
<dbReference type="EMBL" id="AP012603">
    <property type="protein sequence ID" value="BAM90377.1"/>
    <property type="molecule type" value="Genomic_DNA"/>
</dbReference>
<dbReference type="Proteomes" id="UP000011841">
    <property type="component" value="Chromosome"/>
</dbReference>
<protein>
    <recommendedName>
        <fullName evidence="1">Double Cache domain-containing protein</fullName>
    </recommendedName>
</protein>
<proteinExistence type="predicted"/>
<dbReference type="KEGG" id="aol:S58_43920"/>
<dbReference type="InterPro" id="IPR029151">
    <property type="entry name" value="Sensor-like_sf"/>
</dbReference>
<dbReference type="PATRIC" id="fig|1245469.3.peg.4497"/>
<dbReference type="SUPFAM" id="SSF103190">
    <property type="entry name" value="Sensory domain-like"/>
    <property type="match status" value="1"/>
</dbReference>
<accession>M4Z9Z7</accession>
<dbReference type="HOGENOM" id="CLU_1313444_0_0_5"/>
<dbReference type="STRING" id="1245469.S58_43920"/>
<evidence type="ECO:0000259" key="1">
    <source>
        <dbReference type="Pfam" id="PF14827"/>
    </source>
</evidence>
<sequence length="209" mass="22656">MIGAAATALFVLVVAMWIIGGIIDRANERELHAQYDAFNLRLQLESTRAEAMSAVVAKIPAVQDAMAQNDRDALMRLFGAGMASMKSDYGVDQFQFHTPPATSFLRVHQSAKFGDDLSGFRKTVVAANAERKPIVGLESGVAGLGLRGVVPIVSAGRHLGSVEFGLTFGQGFFDEFKRSRNVDVAFRLAGWRWRSCVASAPVMALRLPI</sequence>
<keyword evidence="3" id="KW-1185">Reference proteome</keyword>
<evidence type="ECO:0000313" key="2">
    <source>
        <dbReference type="EMBL" id="BAM90377.1"/>
    </source>
</evidence>